<keyword evidence="1" id="KW-0812">Transmembrane</keyword>
<reference evidence="2" key="2">
    <citation type="submission" date="2013-10" db="EMBL/GenBank/DDBJ databases">
        <authorList>
            <person name="Aslett M."/>
        </authorList>
    </citation>
    <scope>NUCLEOTIDE SEQUENCE [LARGE SCALE GENOMIC DNA]</scope>
    <source>
        <strain evidence="2">Houghton</strain>
    </source>
</reference>
<keyword evidence="1" id="KW-1133">Transmembrane helix</keyword>
<gene>
    <name evidence="2" type="ORF">EPH_0050280</name>
</gene>
<evidence type="ECO:0000313" key="3">
    <source>
        <dbReference type="Proteomes" id="UP000018201"/>
    </source>
</evidence>
<dbReference type="Proteomes" id="UP000018201">
    <property type="component" value="Unassembled WGS sequence"/>
</dbReference>
<evidence type="ECO:0000256" key="1">
    <source>
        <dbReference type="SAM" id="Phobius"/>
    </source>
</evidence>
<dbReference type="EMBL" id="HG691801">
    <property type="protein sequence ID" value="CDI80103.1"/>
    <property type="molecule type" value="Genomic_DNA"/>
</dbReference>
<protein>
    <submittedName>
        <fullName evidence="2">Uncharacterized protein</fullName>
    </submittedName>
</protein>
<dbReference type="AlphaFoldDB" id="U6GLF1"/>
<feature type="transmembrane region" description="Helical" evidence="1">
    <location>
        <begin position="74"/>
        <end position="94"/>
    </location>
</feature>
<accession>U6GLF1</accession>
<dbReference type="OrthoDB" id="265776at2759"/>
<dbReference type="VEuPathDB" id="ToxoDB:EPH_0050280"/>
<proteinExistence type="predicted"/>
<reference evidence="2" key="1">
    <citation type="submission" date="2013-10" db="EMBL/GenBank/DDBJ databases">
        <title>Genomic analysis of the causative agents of coccidiosis in chickens.</title>
        <authorList>
            <person name="Reid A.J."/>
            <person name="Blake D."/>
            <person name="Billington K."/>
            <person name="Browne H."/>
            <person name="Dunn M."/>
            <person name="Hung S."/>
            <person name="Kawahara F."/>
            <person name="Miranda-Saavedra D."/>
            <person name="Mourier T."/>
            <person name="Nagra H."/>
            <person name="Otto T.D."/>
            <person name="Rawlings N."/>
            <person name="Sanchez A."/>
            <person name="Sanders M."/>
            <person name="Subramaniam C."/>
            <person name="Tay Y."/>
            <person name="Dear P."/>
            <person name="Doerig C."/>
            <person name="Gruber A."/>
            <person name="Parkinson J."/>
            <person name="Shirley M."/>
            <person name="Wan K.L."/>
            <person name="Berriman M."/>
            <person name="Tomley F."/>
            <person name="Pain A."/>
        </authorList>
    </citation>
    <scope>NUCLEOTIDE SEQUENCE [LARGE SCALE GENOMIC DNA]</scope>
    <source>
        <strain evidence="2">Houghton</strain>
    </source>
</reference>
<organism evidence="2 3">
    <name type="scientific">Eimeria praecox</name>
    <dbReference type="NCBI Taxonomy" id="51316"/>
    <lineage>
        <taxon>Eukaryota</taxon>
        <taxon>Sar</taxon>
        <taxon>Alveolata</taxon>
        <taxon>Apicomplexa</taxon>
        <taxon>Conoidasida</taxon>
        <taxon>Coccidia</taxon>
        <taxon>Eucoccidiorida</taxon>
        <taxon>Eimeriorina</taxon>
        <taxon>Eimeriidae</taxon>
        <taxon>Eimeria</taxon>
    </lineage>
</organism>
<name>U6GLF1_9EIME</name>
<keyword evidence="3" id="KW-1185">Reference proteome</keyword>
<evidence type="ECO:0000313" key="2">
    <source>
        <dbReference type="EMBL" id="CDI80103.1"/>
    </source>
</evidence>
<sequence length="101" mass="11381">MDDVVALSFFFCKVVISPNVILRWQWFLSTDTLWRLLSVSKVIVDARWMNILNLSSSPPSALSRAMFFQDAQSNAWLFGLLLLLLLACRALPLFSSGGDDL</sequence>
<keyword evidence="1" id="KW-0472">Membrane</keyword>